<reference evidence="2" key="1">
    <citation type="submission" date="2020-08" db="EMBL/GenBank/DDBJ databases">
        <title>Multicomponent nature underlies the extraordinary mechanical properties of spider dragline silk.</title>
        <authorList>
            <person name="Kono N."/>
            <person name="Nakamura H."/>
            <person name="Mori M."/>
            <person name="Yoshida Y."/>
            <person name="Ohtoshi R."/>
            <person name="Malay A.D."/>
            <person name="Moran D.A.P."/>
            <person name="Tomita M."/>
            <person name="Numata K."/>
            <person name="Arakawa K."/>
        </authorList>
    </citation>
    <scope>NUCLEOTIDE SEQUENCE</scope>
</reference>
<protein>
    <submittedName>
        <fullName evidence="2">Uncharacterized protein</fullName>
    </submittedName>
</protein>
<dbReference type="AlphaFoldDB" id="A0A8X7BJR6"/>
<organism evidence="2 3">
    <name type="scientific">Trichonephila clavipes</name>
    <name type="common">Golden silk orbweaver</name>
    <name type="synonym">Nephila clavipes</name>
    <dbReference type="NCBI Taxonomy" id="2585209"/>
    <lineage>
        <taxon>Eukaryota</taxon>
        <taxon>Metazoa</taxon>
        <taxon>Ecdysozoa</taxon>
        <taxon>Arthropoda</taxon>
        <taxon>Chelicerata</taxon>
        <taxon>Arachnida</taxon>
        <taxon>Araneae</taxon>
        <taxon>Araneomorphae</taxon>
        <taxon>Entelegynae</taxon>
        <taxon>Araneoidea</taxon>
        <taxon>Nephilidae</taxon>
        <taxon>Trichonephila</taxon>
    </lineage>
</organism>
<sequence>MSLETYLPIGVLWQDGKRVPAKPQARPGAQESRKSKRTGHQKRTGGRTRNVLVHQKRTGIDVLPINSCTKQKMI</sequence>
<name>A0A8X7BJR6_TRICX</name>
<accession>A0A8X7BJR6</accession>
<evidence type="ECO:0000313" key="2">
    <source>
        <dbReference type="EMBL" id="GFY34396.1"/>
    </source>
</evidence>
<gene>
    <name evidence="2" type="ORF">TNCV_3978561</name>
</gene>
<feature type="compositionally biased region" description="Basic residues" evidence="1">
    <location>
        <begin position="34"/>
        <end position="46"/>
    </location>
</feature>
<evidence type="ECO:0000256" key="1">
    <source>
        <dbReference type="SAM" id="MobiDB-lite"/>
    </source>
</evidence>
<keyword evidence="3" id="KW-1185">Reference proteome</keyword>
<comment type="caution">
    <text evidence="2">The sequence shown here is derived from an EMBL/GenBank/DDBJ whole genome shotgun (WGS) entry which is preliminary data.</text>
</comment>
<proteinExistence type="predicted"/>
<evidence type="ECO:0000313" key="3">
    <source>
        <dbReference type="Proteomes" id="UP000887159"/>
    </source>
</evidence>
<dbReference type="Proteomes" id="UP000887159">
    <property type="component" value="Unassembled WGS sequence"/>
</dbReference>
<feature type="region of interest" description="Disordered" evidence="1">
    <location>
        <begin position="18"/>
        <end position="50"/>
    </location>
</feature>
<dbReference type="EMBL" id="BMAU01021423">
    <property type="protein sequence ID" value="GFY34396.1"/>
    <property type="molecule type" value="Genomic_DNA"/>
</dbReference>